<dbReference type="Gene3D" id="1.10.10.1540">
    <property type="entry name" value="Costar domain"/>
    <property type="match status" value="1"/>
</dbReference>
<evidence type="ECO:0000259" key="2">
    <source>
        <dbReference type="SMART" id="SM01283"/>
    </source>
</evidence>
<evidence type="ECO:0000256" key="1">
    <source>
        <dbReference type="ARBA" id="ARBA00006126"/>
    </source>
</evidence>
<proteinExistence type="inferred from homology"/>
<dbReference type="PANTHER" id="PTHR46334:SF1">
    <property type="entry name" value="COSTARS FAMILY PROTEIN ABRACL"/>
    <property type="match status" value="1"/>
</dbReference>
<keyword evidence="4" id="KW-1185">Reference proteome</keyword>
<dbReference type="Proteomes" id="UP000076532">
    <property type="component" value="Unassembled WGS sequence"/>
</dbReference>
<dbReference type="InterPro" id="IPR027817">
    <property type="entry name" value="Costars_dom"/>
</dbReference>
<comment type="similarity">
    <text evidence="1">Belongs to the costars family.</text>
</comment>
<name>A0A165XDC2_9AGAM</name>
<dbReference type="Pfam" id="PF14705">
    <property type="entry name" value="Costars"/>
    <property type="match status" value="1"/>
</dbReference>
<sequence>VISLEEQIQNLVDIIKEHGSPNADGKQALTFGKLLSKTHSDALNMTLRKAKKKGIVSFDGEILMQGKRVSGRTPEADEDIPIVLLSEEAK</sequence>
<reference evidence="3 4" key="1">
    <citation type="journal article" date="2016" name="Mol. Biol. Evol.">
        <title>Comparative Genomics of Early-Diverging Mushroom-Forming Fungi Provides Insights into the Origins of Lignocellulose Decay Capabilities.</title>
        <authorList>
            <person name="Nagy L.G."/>
            <person name="Riley R."/>
            <person name="Tritt A."/>
            <person name="Adam C."/>
            <person name="Daum C."/>
            <person name="Floudas D."/>
            <person name="Sun H."/>
            <person name="Yadav J.S."/>
            <person name="Pangilinan J."/>
            <person name="Larsson K.H."/>
            <person name="Matsuura K."/>
            <person name="Barry K."/>
            <person name="Labutti K."/>
            <person name="Kuo R."/>
            <person name="Ohm R.A."/>
            <person name="Bhattacharya S.S."/>
            <person name="Shirouzu T."/>
            <person name="Yoshinaga Y."/>
            <person name="Martin F.M."/>
            <person name="Grigoriev I.V."/>
            <person name="Hibbett D.S."/>
        </authorList>
    </citation>
    <scope>NUCLEOTIDE SEQUENCE [LARGE SCALE GENOMIC DNA]</scope>
    <source>
        <strain evidence="3 4">CBS 109695</strain>
    </source>
</reference>
<dbReference type="InterPro" id="IPR038095">
    <property type="entry name" value="Costars_sf"/>
</dbReference>
<feature type="domain" description="Costars" evidence="2">
    <location>
        <begin position="2"/>
        <end position="85"/>
    </location>
</feature>
<dbReference type="PANTHER" id="PTHR46334">
    <property type="entry name" value="COSTARS FAMILY PROTEIN ABRACL"/>
    <property type="match status" value="1"/>
</dbReference>
<evidence type="ECO:0000313" key="3">
    <source>
        <dbReference type="EMBL" id="KZP08435.1"/>
    </source>
</evidence>
<dbReference type="SMART" id="SM01283">
    <property type="entry name" value="Costars"/>
    <property type="match status" value="1"/>
</dbReference>
<evidence type="ECO:0000313" key="4">
    <source>
        <dbReference type="Proteomes" id="UP000076532"/>
    </source>
</evidence>
<dbReference type="AlphaFoldDB" id="A0A165XDC2"/>
<gene>
    <name evidence="3" type="ORF">FIBSPDRAFT_761362</name>
</gene>
<accession>A0A165XDC2</accession>
<organism evidence="3 4">
    <name type="scientific">Athelia psychrophila</name>
    <dbReference type="NCBI Taxonomy" id="1759441"/>
    <lineage>
        <taxon>Eukaryota</taxon>
        <taxon>Fungi</taxon>
        <taxon>Dikarya</taxon>
        <taxon>Basidiomycota</taxon>
        <taxon>Agaricomycotina</taxon>
        <taxon>Agaricomycetes</taxon>
        <taxon>Agaricomycetidae</taxon>
        <taxon>Atheliales</taxon>
        <taxon>Atheliaceae</taxon>
        <taxon>Athelia</taxon>
    </lineage>
</organism>
<feature type="non-terminal residue" evidence="3">
    <location>
        <position position="1"/>
    </location>
</feature>
<dbReference type="EMBL" id="KV417721">
    <property type="protein sequence ID" value="KZP08435.1"/>
    <property type="molecule type" value="Genomic_DNA"/>
</dbReference>
<protein>
    <recommendedName>
        <fullName evidence="2">Costars domain-containing protein</fullName>
    </recommendedName>
</protein>
<dbReference type="GO" id="GO:0032970">
    <property type="term" value="P:regulation of actin filament-based process"/>
    <property type="evidence" value="ECO:0007669"/>
    <property type="project" value="TreeGrafter"/>
</dbReference>
<dbReference type="InterPro" id="IPR044302">
    <property type="entry name" value="Costars"/>
</dbReference>
<dbReference type="OrthoDB" id="9871914at2759"/>